<dbReference type="InterPro" id="IPR021109">
    <property type="entry name" value="Peptidase_aspartic_dom_sf"/>
</dbReference>
<dbReference type="Pfam" id="PF03732">
    <property type="entry name" value="Retrotrans_gag"/>
    <property type="match status" value="1"/>
</dbReference>
<feature type="region of interest" description="Disordered" evidence="1">
    <location>
        <begin position="609"/>
        <end position="651"/>
    </location>
</feature>
<dbReference type="CDD" id="cd00303">
    <property type="entry name" value="retropepsin_like"/>
    <property type="match status" value="1"/>
</dbReference>
<feature type="region of interest" description="Disordered" evidence="1">
    <location>
        <begin position="278"/>
        <end position="353"/>
    </location>
</feature>
<dbReference type="Gene3D" id="2.40.70.10">
    <property type="entry name" value="Acid Proteases"/>
    <property type="match status" value="1"/>
</dbReference>
<reference evidence="3" key="1">
    <citation type="submission" date="2022-08" db="UniProtKB">
        <authorList>
            <consortium name="EnsemblMetazoa"/>
        </authorList>
    </citation>
    <scope>IDENTIFICATION</scope>
    <source>
        <strain evidence="3">05x7-T-G4-1.051#20</strain>
    </source>
</reference>
<dbReference type="SUPFAM" id="SSF54160">
    <property type="entry name" value="Chromo domain-like"/>
    <property type="match status" value="1"/>
</dbReference>
<proteinExistence type="predicted"/>
<dbReference type="InterPro" id="IPR023780">
    <property type="entry name" value="Chromo_domain"/>
</dbReference>
<sequence length="720" mass="80885">MKTKPINYYLRSTENQHQDETLPPQVQTSESNEQHYQSTLEIAPSESEDQHFQSIPASESENQEIETLDEEQIPEDHITQSSTDHQPLEEQQIRNRIMATGINLKKFDGSENVHLWITVLENWQKFHNVSDSEALLAIGCNFEGQAATWLQTLSPSQKNNLTTFKDCLKSRFANKETNSLLGLRQYPGESTNDYLSRAEKTSLGHDLQEIYKVQFTTNGLIHTIKKCVISKEPKTFQELRHAVDLAKQELECDNKQDFDIQSLTSQIRETLKSEISALTATQERPFQNQKSKQHNPGRESFSQTPQAQAPWNQPGQSFSHPAQSFSQPNQSFSHPAQFNQPGQSFNQPGQPFQWMVPPSPWPQQQWFQPMNQPTNSIEIYGHPIRALVDTGASISCVAASVLARLGIDRNELQSMDATDAVAVGDFLTLNKAVLDVNQNTLSLKDPISEQVLSLQINTGIARVSHSIKINPKSITSVEVFISNLPNDQSVLLEPSPDLPELGLVGAKCLIDTINNDTHFIQIINPTDDPVTLSADTCVASACCINSNMVASLDTPTSAKPLSEKQDIKEPISFELSSSDLTGDQKQIIHAFLQKHRSVFASDLKELDARSEPTLSQPNPALDEDLTLDAKSTPTPTMPTADTPKPTQPNDSSETFFVEKLLRYKFHKGKKLFRVKWLGHAERTWEPEETLPPSMVRKFHITKTQKGTSRKKNKRLTCFNK</sequence>
<dbReference type="CDD" id="cd00024">
    <property type="entry name" value="CD_CSD"/>
    <property type="match status" value="1"/>
</dbReference>
<protein>
    <recommendedName>
        <fullName evidence="2">Chromo domain-containing protein</fullName>
    </recommendedName>
</protein>
<dbReference type="InterPro" id="IPR016197">
    <property type="entry name" value="Chromo-like_dom_sf"/>
</dbReference>
<keyword evidence="4" id="KW-1185">Reference proteome</keyword>
<feature type="compositionally biased region" description="Polar residues" evidence="1">
    <location>
        <begin position="24"/>
        <end position="40"/>
    </location>
</feature>
<dbReference type="InterPro" id="IPR000953">
    <property type="entry name" value="Chromo/chromo_shadow_dom"/>
</dbReference>
<feature type="compositionally biased region" description="Low complexity" evidence="1">
    <location>
        <begin position="632"/>
        <end position="644"/>
    </location>
</feature>
<organism evidence="3 4">
    <name type="scientific">Magallana gigas</name>
    <name type="common">Pacific oyster</name>
    <name type="synonym">Crassostrea gigas</name>
    <dbReference type="NCBI Taxonomy" id="29159"/>
    <lineage>
        <taxon>Eukaryota</taxon>
        <taxon>Metazoa</taxon>
        <taxon>Spiralia</taxon>
        <taxon>Lophotrochozoa</taxon>
        <taxon>Mollusca</taxon>
        <taxon>Bivalvia</taxon>
        <taxon>Autobranchia</taxon>
        <taxon>Pteriomorphia</taxon>
        <taxon>Ostreida</taxon>
        <taxon>Ostreoidea</taxon>
        <taxon>Ostreidae</taxon>
        <taxon>Magallana</taxon>
    </lineage>
</organism>
<dbReference type="Proteomes" id="UP000005408">
    <property type="component" value="Unassembled WGS sequence"/>
</dbReference>
<dbReference type="Pfam" id="PF13975">
    <property type="entry name" value="gag-asp_proteas"/>
    <property type="match status" value="1"/>
</dbReference>
<dbReference type="Gene3D" id="2.40.50.40">
    <property type="match status" value="1"/>
</dbReference>
<evidence type="ECO:0000313" key="4">
    <source>
        <dbReference type="Proteomes" id="UP000005408"/>
    </source>
</evidence>
<dbReference type="EnsemblMetazoa" id="G19326.1">
    <property type="protein sequence ID" value="G19326.1:cds"/>
    <property type="gene ID" value="G19326"/>
</dbReference>
<feature type="compositionally biased region" description="Polar residues" evidence="1">
    <location>
        <begin position="300"/>
        <end position="350"/>
    </location>
</feature>
<dbReference type="PROSITE" id="PS00141">
    <property type="entry name" value="ASP_PROTEASE"/>
    <property type="match status" value="1"/>
</dbReference>
<dbReference type="AlphaFoldDB" id="A0A8W8JM92"/>
<dbReference type="GO" id="GO:0004190">
    <property type="term" value="F:aspartic-type endopeptidase activity"/>
    <property type="evidence" value="ECO:0007669"/>
    <property type="project" value="InterPro"/>
</dbReference>
<evidence type="ECO:0000256" key="1">
    <source>
        <dbReference type="SAM" id="MobiDB-lite"/>
    </source>
</evidence>
<dbReference type="InterPro" id="IPR005162">
    <property type="entry name" value="Retrotrans_gag_dom"/>
</dbReference>
<feature type="region of interest" description="Disordered" evidence="1">
    <location>
        <begin position="1"/>
        <end position="67"/>
    </location>
</feature>
<dbReference type="GO" id="GO:0006508">
    <property type="term" value="P:proteolysis"/>
    <property type="evidence" value="ECO:0007669"/>
    <property type="project" value="InterPro"/>
</dbReference>
<feature type="compositionally biased region" description="Polar residues" evidence="1">
    <location>
        <begin position="278"/>
        <end position="290"/>
    </location>
</feature>
<feature type="domain" description="Chromo" evidence="2">
    <location>
        <begin position="655"/>
        <end position="690"/>
    </location>
</feature>
<evidence type="ECO:0000313" key="3">
    <source>
        <dbReference type="EnsemblMetazoa" id="G19326.1:cds"/>
    </source>
</evidence>
<accession>A0A8W8JM92</accession>
<dbReference type="Pfam" id="PF00385">
    <property type="entry name" value="Chromo"/>
    <property type="match status" value="1"/>
</dbReference>
<dbReference type="InterPro" id="IPR001969">
    <property type="entry name" value="Aspartic_peptidase_AS"/>
</dbReference>
<dbReference type="SUPFAM" id="SSF50630">
    <property type="entry name" value="Acid proteases"/>
    <property type="match status" value="1"/>
</dbReference>
<evidence type="ECO:0000259" key="2">
    <source>
        <dbReference type="PROSITE" id="PS50013"/>
    </source>
</evidence>
<name>A0A8W8JM92_MAGGI</name>
<dbReference type="PROSITE" id="PS50013">
    <property type="entry name" value="CHROMO_2"/>
    <property type="match status" value="1"/>
</dbReference>